<feature type="transmembrane region" description="Helical" evidence="1">
    <location>
        <begin position="116"/>
        <end position="138"/>
    </location>
</feature>
<dbReference type="AlphaFoldDB" id="A0AA38UUM2"/>
<organism evidence="2 3">
    <name type="scientific">Lentinula detonsa</name>
    <dbReference type="NCBI Taxonomy" id="2804962"/>
    <lineage>
        <taxon>Eukaryota</taxon>
        <taxon>Fungi</taxon>
        <taxon>Dikarya</taxon>
        <taxon>Basidiomycota</taxon>
        <taxon>Agaricomycotina</taxon>
        <taxon>Agaricomycetes</taxon>
        <taxon>Agaricomycetidae</taxon>
        <taxon>Agaricales</taxon>
        <taxon>Marasmiineae</taxon>
        <taxon>Omphalotaceae</taxon>
        <taxon>Lentinula</taxon>
    </lineage>
</organism>
<feature type="transmembrane region" description="Helical" evidence="1">
    <location>
        <begin position="150"/>
        <end position="173"/>
    </location>
</feature>
<feature type="transmembrane region" description="Helical" evidence="1">
    <location>
        <begin position="201"/>
        <end position="221"/>
    </location>
</feature>
<sequence>MSALSKEALMASLEGLEIARTVNTACSVLAVYEWMITLDQEVFAPLETVGHNATMIIEQIEYFWTGKWSLERILFFCNRYISPFLVMFVQLLTHAFESANSRLVHQSGLGSLFCTSAVQFSFIASILALGVIQAMLILRIWYLFPDRQSIQYGMIILWVCSMTISLAYTGLIMKSLRLLDRETFPLGPGCRVARPVKFWRMFMPSLGLHTVLYILTAMRALRNRRLLMDAPVLKRLIRDGGLFFFVVFISVGFNTLGSFLEHVPQINIPVIFSNYLLAVTSMAMSRIMFSIHSLAFHLGSETGWLLSNVELRRVNWRKGATEGELIVECTSSGQEDNCFDLESTLHPSDGTVRSQSALKVSRVGMYNDDTIWS</sequence>
<reference evidence="2" key="1">
    <citation type="submission" date="2022-08" db="EMBL/GenBank/DDBJ databases">
        <authorList>
            <consortium name="DOE Joint Genome Institute"/>
            <person name="Min B."/>
            <person name="Riley R."/>
            <person name="Sierra-Patev S."/>
            <person name="Naranjo-Ortiz M."/>
            <person name="Looney B."/>
            <person name="Konkel Z."/>
            <person name="Slot J.C."/>
            <person name="Sakamoto Y."/>
            <person name="Steenwyk J.L."/>
            <person name="Rokas A."/>
            <person name="Carro J."/>
            <person name="Camarero S."/>
            <person name="Ferreira P."/>
            <person name="Molpeceres G."/>
            <person name="Ruiz-Duenas F.J."/>
            <person name="Serrano A."/>
            <person name="Henrissat B."/>
            <person name="Drula E."/>
            <person name="Hughes K.W."/>
            <person name="Mata J.L."/>
            <person name="Ishikawa N.K."/>
            <person name="Vargas-Isla R."/>
            <person name="Ushijima S."/>
            <person name="Smith C.A."/>
            <person name="Ahrendt S."/>
            <person name="Andreopoulos W."/>
            <person name="He G."/>
            <person name="Labutti K."/>
            <person name="Lipzen A."/>
            <person name="Ng V."/>
            <person name="Sandor L."/>
            <person name="Barry K."/>
            <person name="Martinez A.T."/>
            <person name="Xiao Y."/>
            <person name="Gibbons J.G."/>
            <person name="Terashima K."/>
            <person name="Hibbett D.S."/>
            <person name="Grigoriev I.V."/>
        </authorList>
    </citation>
    <scope>NUCLEOTIDE SEQUENCE</scope>
    <source>
        <strain evidence="2">TFB7829</strain>
    </source>
</reference>
<feature type="transmembrane region" description="Helical" evidence="1">
    <location>
        <begin position="266"/>
        <end position="284"/>
    </location>
</feature>
<evidence type="ECO:0000313" key="2">
    <source>
        <dbReference type="EMBL" id="KAJ3984927.1"/>
    </source>
</evidence>
<dbReference type="EMBL" id="MU801975">
    <property type="protein sequence ID" value="KAJ3984927.1"/>
    <property type="molecule type" value="Genomic_DNA"/>
</dbReference>
<keyword evidence="1" id="KW-1133">Transmembrane helix</keyword>
<evidence type="ECO:0000256" key="1">
    <source>
        <dbReference type="SAM" id="Phobius"/>
    </source>
</evidence>
<keyword evidence="1" id="KW-0472">Membrane</keyword>
<protein>
    <submittedName>
        <fullName evidence="2">Uncharacterized protein</fullName>
    </submittedName>
</protein>
<proteinExistence type="predicted"/>
<dbReference type="Proteomes" id="UP001163850">
    <property type="component" value="Unassembled WGS sequence"/>
</dbReference>
<name>A0AA38UUM2_9AGAR</name>
<gene>
    <name evidence="2" type="ORF">F5890DRAFT_1474166</name>
</gene>
<evidence type="ECO:0000313" key="3">
    <source>
        <dbReference type="Proteomes" id="UP001163850"/>
    </source>
</evidence>
<feature type="transmembrane region" description="Helical" evidence="1">
    <location>
        <begin position="242"/>
        <end position="260"/>
    </location>
</feature>
<keyword evidence="1" id="KW-0812">Transmembrane</keyword>
<accession>A0AA38UUM2</accession>
<comment type="caution">
    <text evidence="2">The sequence shown here is derived from an EMBL/GenBank/DDBJ whole genome shotgun (WGS) entry which is preliminary data.</text>
</comment>